<reference evidence="3" key="1">
    <citation type="journal article" date="2019" name="Int. J. Syst. Evol. Microbiol.">
        <title>The Global Catalogue of Microorganisms (GCM) 10K type strain sequencing project: providing services to taxonomists for standard genome sequencing and annotation.</title>
        <authorList>
            <consortium name="The Broad Institute Genomics Platform"/>
            <consortium name="The Broad Institute Genome Sequencing Center for Infectious Disease"/>
            <person name="Wu L."/>
            <person name="Ma J."/>
        </authorList>
    </citation>
    <scope>NUCLEOTIDE SEQUENCE [LARGE SCALE GENOMIC DNA]</scope>
    <source>
        <strain evidence="3">CGMCC 1.15774</strain>
    </source>
</reference>
<accession>A0ABV8PQD9</accession>
<evidence type="ECO:0008006" key="4">
    <source>
        <dbReference type="Google" id="ProtNLM"/>
    </source>
</evidence>
<comment type="caution">
    <text evidence="2">The sequence shown here is derived from an EMBL/GenBank/DDBJ whole genome shotgun (WGS) entry which is preliminary data.</text>
</comment>
<keyword evidence="1" id="KW-1133">Transmembrane helix</keyword>
<protein>
    <recommendedName>
        <fullName evidence="4">YcxB-like protein domain-containing protein</fullName>
    </recommendedName>
</protein>
<keyword evidence="3" id="KW-1185">Reference proteome</keyword>
<evidence type="ECO:0000256" key="1">
    <source>
        <dbReference type="SAM" id="Phobius"/>
    </source>
</evidence>
<evidence type="ECO:0000313" key="3">
    <source>
        <dbReference type="Proteomes" id="UP001595841"/>
    </source>
</evidence>
<sequence>MMKYTIKKFAGHTLIVSEDPEVNFIELVKLSKKIKSLFFREEDFTIEGNHKKFTIKNHYDGFSCVFMIVFFLLFCIPTVLIITNPTNIWFWTTEIILGTMIFLVFRFYKTSSQIILDTGKKIIIIRKNNIFAKPIKSPTIIPFSEFKRFFSEIKAGGIGAARHQIEWQRIYIEYRSHRKFLLDITYGPNYRFPSHRIFMDCLRRIIRYYDK</sequence>
<name>A0ABV8PQD9_9FLAO</name>
<feature type="transmembrane region" description="Helical" evidence="1">
    <location>
        <begin position="88"/>
        <end position="108"/>
    </location>
</feature>
<gene>
    <name evidence="2" type="ORF">ACFOWS_12050</name>
</gene>
<proteinExistence type="predicted"/>
<feature type="transmembrane region" description="Helical" evidence="1">
    <location>
        <begin position="61"/>
        <end position="82"/>
    </location>
</feature>
<dbReference type="Proteomes" id="UP001595841">
    <property type="component" value="Unassembled WGS sequence"/>
</dbReference>
<dbReference type="RefSeq" id="WP_379764855.1">
    <property type="nucleotide sequence ID" value="NZ_JBHSCL010000007.1"/>
</dbReference>
<evidence type="ECO:0000313" key="2">
    <source>
        <dbReference type="EMBL" id="MFC4220875.1"/>
    </source>
</evidence>
<dbReference type="EMBL" id="JBHSCL010000007">
    <property type="protein sequence ID" value="MFC4220875.1"/>
    <property type="molecule type" value="Genomic_DNA"/>
</dbReference>
<organism evidence="2 3">
    <name type="scientific">Flagellimonas marina</name>
    <dbReference type="NCBI Taxonomy" id="1775168"/>
    <lineage>
        <taxon>Bacteria</taxon>
        <taxon>Pseudomonadati</taxon>
        <taxon>Bacteroidota</taxon>
        <taxon>Flavobacteriia</taxon>
        <taxon>Flavobacteriales</taxon>
        <taxon>Flavobacteriaceae</taxon>
        <taxon>Flagellimonas</taxon>
    </lineage>
</organism>
<keyword evidence="1" id="KW-0812">Transmembrane</keyword>
<keyword evidence="1" id="KW-0472">Membrane</keyword>